<accession>A0A370XC95</accession>
<dbReference type="EMBL" id="QRBF01000001">
    <property type="protein sequence ID" value="RDS85835.1"/>
    <property type="molecule type" value="Genomic_DNA"/>
</dbReference>
<protein>
    <submittedName>
        <fullName evidence="1">Uncharacterized protein</fullName>
    </submittedName>
</protein>
<dbReference type="RefSeq" id="WP_115476086.1">
    <property type="nucleotide sequence ID" value="NZ_QRBF01000001.1"/>
</dbReference>
<sequence>MSAALPIERDPSLRYDERALSPSDVAAAAEQIRIAKTKHGYTFHRHGDSNQPLAPIHVALATLEAALEQGLPIHLEIRS</sequence>
<dbReference type="AlphaFoldDB" id="A0A370XC95"/>
<evidence type="ECO:0000313" key="1">
    <source>
        <dbReference type="EMBL" id="RDS85835.1"/>
    </source>
</evidence>
<organism evidence="1 2">
    <name type="scientific">Dyella psychrodurans</name>
    <dbReference type="NCBI Taxonomy" id="1927960"/>
    <lineage>
        <taxon>Bacteria</taxon>
        <taxon>Pseudomonadati</taxon>
        <taxon>Pseudomonadota</taxon>
        <taxon>Gammaproteobacteria</taxon>
        <taxon>Lysobacterales</taxon>
        <taxon>Rhodanobacteraceae</taxon>
        <taxon>Dyella</taxon>
    </lineage>
</organism>
<name>A0A370XC95_9GAMM</name>
<evidence type="ECO:0000313" key="2">
    <source>
        <dbReference type="Proteomes" id="UP000255334"/>
    </source>
</evidence>
<keyword evidence="2" id="KW-1185">Reference proteome</keyword>
<reference evidence="1 2" key="1">
    <citation type="submission" date="2018-07" db="EMBL/GenBank/DDBJ databases">
        <title>Dyella monticola sp. nov. and Dyella psychrodurans sp. nov. isolated from monsoon evergreen broad-leaved forest soil of Dinghu Mountain, China.</title>
        <authorList>
            <person name="Gao Z."/>
            <person name="Qiu L."/>
        </authorList>
    </citation>
    <scope>NUCLEOTIDE SEQUENCE [LARGE SCALE GENOMIC DNA]</scope>
    <source>
        <strain evidence="1 2">4MSK11</strain>
    </source>
</reference>
<gene>
    <name evidence="1" type="ORF">DWU99_00745</name>
</gene>
<dbReference type="Proteomes" id="UP000255334">
    <property type="component" value="Unassembled WGS sequence"/>
</dbReference>
<comment type="caution">
    <text evidence="1">The sequence shown here is derived from an EMBL/GenBank/DDBJ whole genome shotgun (WGS) entry which is preliminary data.</text>
</comment>
<proteinExistence type="predicted"/>